<dbReference type="RefSeq" id="XP_005706006.1">
    <property type="nucleotide sequence ID" value="XM_005705949.1"/>
</dbReference>
<dbReference type="GO" id="GO:0046872">
    <property type="term" value="F:metal ion binding"/>
    <property type="evidence" value="ECO:0007669"/>
    <property type="project" value="UniProtKB-KW"/>
</dbReference>
<keyword evidence="16" id="KW-0539">Nucleus</keyword>
<name>M2W1E9_GALSU</name>
<dbReference type="EC" id="5.6.2.3" evidence="17"/>
<dbReference type="EMBL" id="KB454508">
    <property type="protein sequence ID" value="EME29486.1"/>
    <property type="molecule type" value="Genomic_DNA"/>
</dbReference>
<keyword evidence="9" id="KW-0347">Helicase</keyword>
<evidence type="ECO:0000256" key="14">
    <source>
        <dbReference type="ARBA" id="ARBA00023204"/>
    </source>
</evidence>
<evidence type="ECO:0000256" key="15">
    <source>
        <dbReference type="ARBA" id="ARBA00023235"/>
    </source>
</evidence>
<dbReference type="Pfam" id="PF06777">
    <property type="entry name" value="HBB"/>
    <property type="match status" value="1"/>
</dbReference>
<sequence>MKFQLDGLNVYFPYAHVYPEQLSYMNQLKKALDAKGHAVLEMPSGTGKTITLLSLLTSYLLQTQPSVRKIIYCTRTVEEMEKVMEEANILYHCLQQEKEVVDGWFLCIGLASRKHLCLNEQVVSCGEGFLVDGRCRSLTASWIREKAKNDPTIPKCNYMMTLWCNQKQVDEMIIPCGVYSLQDLRRWGEQNGCCPYFYSRRLLAFANLIVYSYHYLLDPKYRVEVSQLVSRELPQDAIVVFDEAHNIDNVCIEALSVWVNRNTIDDANNAAMQLAHRVVHAKGQSLAMLQQEYQNLTRGQTIHHGLTSSTLSVNWSEWEMAQPSIHDVHQTLEETVPPSIRKAEHFIAYLQSLIAYIKNLLNRPEALEMTHNQFLQDFSKECPVEVKSFRFTSDRLSSLLRTLEIGDWSRFRSLASVAEMITIASTYSSGFAIILEPFETKTHIWSPVLQLACLDASLAMMPVTRKFRNVIITSGTLSPLDFYPRMLNFRAAITASFNMSLNRRCVLPLIIGMGENRVLLTSKFNQRGELQVPKSYGRILIEISKLVPDGIVGFFPSYEYMELALDVWKENNVLDELQAMKLLFIETSDGAESSLALRNFRTACDIGRGAIFLSVARGKAAEGIDFDHHYGRCVLLFGMPFQYTESRELKARLRYLRERFQIMENDFLVFDAMRQAAQCAGRVIRNKSDYGIMVFADRRYARYDKLTKLPRWILQFLSEDQIYIDIDTALTKIKQFLLEMANQALII</sequence>
<keyword evidence="21" id="KW-1185">Reference proteome</keyword>
<evidence type="ECO:0000256" key="13">
    <source>
        <dbReference type="ARBA" id="ARBA00023125"/>
    </source>
</evidence>
<dbReference type="NCBIfam" id="TIGR00604">
    <property type="entry name" value="rad3"/>
    <property type="match status" value="1"/>
</dbReference>
<evidence type="ECO:0000256" key="2">
    <source>
        <dbReference type="ARBA" id="ARBA00004123"/>
    </source>
</evidence>
<dbReference type="InterPro" id="IPR014013">
    <property type="entry name" value="Helic_SF1/SF2_ATP-bd_DinG/Rad3"/>
</dbReference>
<dbReference type="GO" id="GO:0005524">
    <property type="term" value="F:ATP binding"/>
    <property type="evidence" value="ECO:0007669"/>
    <property type="project" value="UniProtKB-KW"/>
</dbReference>
<dbReference type="GeneID" id="17088278"/>
<dbReference type="eggNOG" id="KOG1131">
    <property type="taxonomic scope" value="Eukaryota"/>
</dbReference>
<evidence type="ECO:0000256" key="1">
    <source>
        <dbReference type="ARBA" id="ARBA00001966"/>
    </source>
</evidence>
<keyword evidence="10" id="KW-0067">ATP-binding</keyword>
<dbReference type="GO" id="GO:0006289">
    <property type="term" value="P:nucleotide-excision repair"/>
    <property type="evidence" value="ECO:0007669"/>
    <property type="project" value="InterPro"/>
</dbReference>
<dbReference type="InterPro" id="IPR027417">
    <property type="entry name" value="P-loop_NTPase"/>
</dbReference>
<gene>
    <name evidence="20" type="ORF">Gasu_31270</name>
</gene>
<protein>
    <recommendedName>
        <fullName evidence="17">DNA 5'-3' helicase</fullName>
        <ecNumber evidence="17">5.6.2.3</ecNumber>
    </recommendedName>
</protein>
<evidence type="ECO:0000313" key="20">
    <source>
        <dbReference type="EMBL" id="EME29486.1"/>
    </source>
</evidence>
<evidence type="ECO:0000256" key="18">
    <source>
        <dbReference type="ARBA" id="ARBA00048954"/>
    </source>
</evidence>
<dbReference type="Proteomes" id="UP000030680">
    <property type="component" value="Unassembled WGS sequence"/>
</dbReference>
<evidence type="ECO:0000256" key="16">
    <source>
        <dbReference type="ARBA" id="ARBA00023242"/>
    </source>
</evidence>
<keyword evidence="5" id="KW-0479">Metal-binding</keyword>
<dbReference type="KEGG" id="gsl:Gasu_31270"/>
<evidence type="ECO:0000256" key="11">
    <source>
        <dbReference type="ARBA" id="ARBA00023004"/>
    </source>
</evidence>
<dbReference type="PRINTS" id="PR00852">
    <property type="entry name" value="XRODRMPGMNTD"/>
</dbReference>
<dbReference type="SUPFAM" id="SSF52540">
    <property type="entry name" value="P-loop containing nucleoside triphosphate hydrolases"/>
    <property type="match status" value="1"/>
</dbReference>
<evidence type="ECO:0000256" key="8">
    <source>
        <dbReference type="ARBA" id="ARBA00022801"/>
    </source>
</evidence>
<evidence type="ECO:0000313" key="21">
    <source>
        <dbReference type="Proteomes" id="UP000030680"/>
    </source>
</evidence>
<dbReference type="PANTHER" id="PTHR11472">
    <property type="entry name" value="DNA REPAIR DEAD HELICASE RAD3/XP-D SUBFAMILY MEMBER"/>
    <property type="match status" value="1"/>
</dbReference>
<keyword evidence="13" id="KW-0238">DNA-binding</keyword>
<keyword evidence="8" id="KW-0378">Hydrolase</keyword>
<evidence type="ECO:0000256" key="12">
    <source>
        <dbReference type="ARBA" id="ARBA00023014"/>
    </source>
</evidence>
<evidence type="ECO:0000256" key="4">
    <source>
        <dbReference type="ARBA" id="ARBA00022485"/>
    </source>
</evidence>
<evidence type="ECO:0000256" key="7">
    <source>
        <dbReference type="ARBA" id="ARBA00022763"/>
    </source>
</evidence>
<dbReference type="InterPro" id="IPR002464">
    <property type="entry name" value="DNA/RNA_helicase_DEAH_CS"/>
</dbReference>
<dbReference type="GO" id="GO:0006366">
    <property type="term" value="P:transcription by RNA polymerase II"/>
    <property type="evidence" value="ECO:0007669"/>
    <property type="project" value="TreeGrafter"/>
</dbReference>
<comment type="subcellular location">
    <subcellularLocation>
        <location evidence="2">Nucleus</location>
    </subcellularLocation>
</comment>
<dbReference type="STRING" id="130081.M2W1E9"/>
<dbReference type="CDD" id="cd18788">
    <property type="entry name" value="SF2_C_XPD"/>
    <property type="match status" value="1"/>
</dbReference>
<dbReference type="GO" id="GO:0005634">
    <property type="term" value="C:nucleus"/>
    <property type="evidence" value="ECO:0007669"/>
    <property type="project" value="UniProtKB-SubCell"/>
</dbReference>
<keyword evidence="15" id="KW-0413">Isomerase</keyword>
<dbReference type="Gramene" id="EME29486">
    <property type="protein sequence ID" value="EME29486"/>
    <property type="gene ID" value="Gasu_31270"/>
</dbReference>
<organism evidence="20 21">
    <name type="scientific">Galdieria sulphuraria</name>
    <name type="common">Red alga</name>
    <dbReference type="NCBI Taxonomy" id="130081"/>
    <lineage>
        <taxon>Eukaryota</taxon>
        <taxon>Rhodophyta</taxon>
        <taxon>Bangiophyceae</taxon>
        <taxon>Galdieriales</taxon>
        <taxon>Galdieriaceae</taxon>
        <taxon>Galdieria</taxon>
    </lineage>
</organism>
<comment type="cofactor">
    <cofactor evidence="1">
        <name>[4Fe-4S] cluster</name>
        <dbReference type="ChEBI" id="CHEBI:49883"/>
    </cofactor>
</comment>
<dbReference type="GO" id="GO:0051539">
    <property type="term" value="F:4 iron, 4 sulfur cluster binding"/>
    <property type="evidence" value="ECO:0007669"/>
    <property type="project" value="UniProtKB-KW"/>
</dbReference>
<evidence type="ECO:0000256" key="10">
    <source>
        <dbReference type="ARBA" id="ARBA00022840"/>
    </source>
</evidence>
<keyword evidence="11" id="KW-0408">Iron</keyword>
<dbReference type="GO" id="GO:0043139">
    <property type="term" value="F:5'-3' DNA helicase activity"/>
    <property type="evidence" value="ECO:0007669"/>
    <property type="project" value="UniProtKB-EC"/>
</dbReference>
<dbReference type="SMART" id="SM00488">
    <property type="entry name" value="DEXDc2"/>
    <property type="match status" value="1"/>
</dbReference>
<comment type="similarity">
    <text evidence="3">Belongs to the helicase family. RAD3/XPD subfamily.</text>
</comment>
<dbReference type="Pfam" id="PF13307">
    <property type="entry name" value="Helicase_C_2"/>
    <property type="match status" value="1"/>
</dbReference>
<keyword evidence="4" id="KW-0004">4Fe-4S</keyword>
<dbReference type="GO" id="GO:0045951">
    <property type="term" value="P:positive regulation of mitotic recombination"/>
    <property type="evidence" value="ECO:0007669"/>
    <property type="project" value="TreeGrafter"/>
</dbReference>
<dbReference type="PROSITE" id="PS51193">
    <property type="entry name" value="HELICASE_ATP_BIND_2"/>
    <property type="match status" value="1"/>
</dbReference>
<evidence type="ECO:0000256" key="6">
    <source>
        <dbReference type="ARBA" id="ARBA00022741"/>
    </source>
</evidence>
<dbReference type="GO" id="GO:0003684">
    <property type="term" value="F:damaged DNA binding"/>
    <property type="evidence" value="ECO:0007669"/>
    <property type="project" value="TreeGrafter"/>
</dbReference>
<dbReference type="Pfam" id="PF06733">
    <property type="entry name" value="DEAD_2"/>
    <property type="match status" value="1"/>
</dbReference>
<proteinExistence type="inferred from homology"/>
<reference evidence="21" key="1">
    <citation type="journal article" date="2013" name="Science">
        <title>Gene transfer from bacteria and archaea facilitated evolution of an extremophilic eukaryote.</title>
        <authorList>
            <person name="Schonknecht G."/>
            <person name="Chen W.H."/>
            <person name="Ternes C.M."/>
            <person name="Barbier G.G."/>
            <person name="Shrestha R.P."/>
            <person name="Stanke M."/>
            <person name="Brautigam A."/>
            <person name="Baker B.J."/>
            <person name="Banfield J.F."/>
            <person name="Garavito R.M."/>
            <person name="Carr K."/>
            <person name="Wilkerson C."/>
            <person name="Rensing S.A."/>
            <person name="Gagneul D."/>
            <person name="Dickenson N.E."/>
            <person name="Oesterhelt C."/>
            <person name="Lercher M.J."/>
            <person name="Weber A.P."/>
        </authorList>
    </citation>
    <scope>NUCLEOTIDE SEQUENCE [LARGE SCALE GENOMIC DNA]</scope>
    <source>
        <strain evidence="21">074W</strain>
    </source>
</reference>
<dbReference type="SMART" id="SM00491">
    <property type="entry name" value="HELICc2"/>
    <property type="match status" value="1"/>
</dbReference>
<dbReference type="InterPro" id="IPR045028">
    <property type="entry name" value="DinG/Rad3-like"/>
</dbReference>
<dbReference type="OrthoDB" id="272481at2759"/>
<dbReference type="InterPro" id="IPR001945">
    <property type="entry name" value="RAD3/XPD"/>
</dbReference>
<keyword evidence="6" id="KW-0547">Nucleotide-binding</keyword>
<accession>M2W1E9</accession>
<dbReference type="GO" id="GO:0016818">
    <property type="term" value="F:hydrolase activity, acting on acid anhydrides, in phosphorus-containing anhydrides"/>
    <property type="evidence" value="ECO:0007669"/>
    <property type="project" value="InterPro"/>
</dbReference>
<dbReference type="Gene3D" id="3.40.50.300">
    <property type="entry name" value="P-loop containing nucleotide triphosphate hydrolases"/>
    <property type="match status" value="2"/>
</dbReference>
<evidence type="ECO:0000256" key="5">
    <source>
        <dbReference type="ARBA" id="ARBA00022723"/>
    </source>
</evidence>
<dbReference type="InterPro" id="IPR013020">
    <property type="entry name" value="Rad3/Chl1-like"/>
</dbReference>
<dbReference type="InterPro" id="IPR006555">
    <property type="entry name" value="ATP-dep_Helicase_C"/>
</dbReference>
<dbReference type="OMA" id="EYCPFYA"/>
<dbReference type="InterPro" id="IPR010614">
    <property type="entry name" value="RAD3-like_helicase_DEAD"/>
</dbReference>
<feature type="domain" description="Helicase ATP-binding" evidence="19">
    <location>
        <begin position="7"/>
        <end position="293"/>
    </location>
</feature>
<evidence type="ECO:0000256" key="17">
    <source>
        <dbReference type="ARBA" id="ARBA00044969"/>
    </source>
</evidence>
<dbReference type="InterPro" id="IPR006554">
    <property type="entry name" value="Helicase-like_DEXD_c2"/>
</dbReference>
<dbReference type="InterPro" id="IPR010643">
    <property type="entry name" value="HBB"/>
</dbReference>
<dbReference type="FunFam" id="3.40.50.300:FF:000128">
    <property type="entry name" value="Putative DNA repair helicase RAD3"/>
    <property type="match status" value="1"/>
</dbReference>
<keyword evidence="7" id="KW-0227">DNA damage</keyword>
<keyword evidence="12" id="KW-0411">Iron-sulfur</keyword>
<evidence type="ECO:0000259" key="19">
    <source>
        <dbReference type="PROSITE" id="PS51193"/>
    </source>
</evidence>
<dbReference type="FunFam" id="3.40.50.300:FF:000135">
    <property type="entry name" value="DNA repair helicase RAD3, putative"/>
    <property type="match status" value="1"/>
</dbReference>
<evidence type="ECO:0000256" key="9">
    <source>
        <dbReference type="ARBA" id="ARBA00022806"/>
    </source>
</evidence>
<evidence type="ECO:0000256" key="3">
    <source>
        <dbReference type="ARBA" id="ARBA00009146"/>
    </source>
</evidence>
<dbReference type="PANTHER" id="PTHR11472:SF1">
    <property type="entry name" value="GENERAL TRANSCRIPTION AND DNA REPAIR FACTOR IIH HELICASE SUBUNIT XPD"/>
    <property type="match status" value="1"/>
</dbReference>
<dbReference type="AlphaFoldDB" id="M2W1E9"/>
<keyword evidence="14" id="KW-0234">DNA repair</keyword>
<dbReference type="PROSITE" id="PS00690">
    <property type="entry name" value="DEAH_ATP_HELICASE"/>
    <property type="match status" value="1"/>
</dbReference>
<comment type="catalytic activity">
    <reaction evidence="18">
        <text>ATP + H2O = ADP + phosphate + H(+)</text>
        <dbReference type="Rhea" id="RHEA:13065"/>
        <dbReference type="ChEBI" id="CHEBI:15377"/>
        <dbReference type="ChEBI" id="CHEBI:15378"/>
        <dbReference type="ChEBI" id="CHEBI:30616"/>
        <dbReference type="ChEBI" id="CHEBI:43474"/>
        <dbReference type="ChEBI" id="CHEBI:456216"/>
        <dbReference type="EC" id="5.6.2.3"/>
    </reaction>
</comment>